<dbReference type="InterPro" id="IPR003615">
    <property type="entry name" value="HNH_nuc"/>
</dbReference>
<accession>A0ABP8L779</accession>
<feature type="domain" description="HNH nuclease" evidence="2">
    <location>
        <begin position="29"/>
        <end position="80"/>
    </location>
</feature>
<keyword evidence="4" id="KW-1185">Reference proteome</keyword>
<dbReference type="Gene3D" id="1.10.30.50">
    <property type="match status" value="1"/>
</dbReference>
<dbReference type="Pfam" id="PF01844">
    <property type="entry name" value="HNH"/>
    <property type="match status" value="1"/>
</dbReference>
<evidence type="ECO:0000259" key="2">
    <source>
        <dbReference type="SMART" id="SM00507"/>
    </source>
</evidence>
<comment type="caution">
    <text evidence="3">The sequence shown here is derived from an EMBL/GenBank/DDBJ whole genome shotgun (WGS) entry which is preliminary data.</text>
</comment>
<dbReference type="CDD" id="cd00085">
    <property type="entry name" value="HNHc"/>
    <property type="match status" value="1"/>
</dbReference>
<dbReference type="InterPro" id="IPR002711">
    <property type="entry name" value="HNH"/>
</dbReference>
<dbReference type="RefSeq" id="WP_345216052.1">
    <property type="nucleotide sequence ID" value="NZ_BAABGN010000008.1"/>
</dbReference>
<reference evidence="4" key="1">
    <citation type="journal article" date="2019" name="Int. J. Syst. Evol. Microbiol.">
        <title>The Global Catalogue of Microorganisms (GCM) 10K type strain sequencing project: providing services to taxonomists for standard genome sequencing and annotation.</title>
        <authorList>
            <consortium name="The Broad Institute Genomics Platform"/>
            <consortium name="The Broad Institute Genome Sequencing Center for Infectious Disease"/>
            <person name="Wu L."/>
            <person name="Ma J."/>
        </authorList>
    </citation>
    <scope>NUCLEOTIDE SEQUENCE [LARGE SCALE GENOMIC DNA]</scope>
    <source>
        <strain evidence="4">JCM 17810</strain>
    </source>
</reference>
<dbReference type="SMART" id="SM00507">
    <property type="entry name" value="HNHc"/>
    <property type="match status" value="1"/>
</dbReference>
<feature type="region of interest" description="Disordered" evidence="1">
    <location>
        <begin position="86"/>
        <end position="134"/>
    </location>
</feature>
<dbReference type="EMBL" id="BAABGN010000008">
    <property type="protein sequence ID" value="GAA4423548.1"/>
    <property type="molecule type" value="Genomic_DNA"/>
</dbReference>
<organism evidence="3 4">
    <name type="scientific">Georgenia halophila</name>
    <dbReference type="NCBI Taxonomy" id="620889"/>
    <lineage>
        <taxon>Bacteria</taxon>
        <taxon>Bacillati</taxon>
        <taxon>Actinomycetota</taxon>
        <taxon>Actinomycetes</taxon>
        <taxon>Micrococcales</taxon>
        <taxon>Bogoriellaceae</taxon>
        <taxon>Georgenia</taxon>
    </lineage>
</organism>
<gene>
    <name evidence="3" type="ORF">GCM10023169_19350</name>
</gene>
<evidence type="ECO:0000256" key="1">
    <source>
        <dbReference type="SAM" id="MobiDB-lite"/>
    </source>
</evidence>
<proteinExistence type="predicted"/>
<dbReference type="Proteomes" id="UP001500622">
    <property type="component" value="Unassembled WGS sequence"/>
</dbReference>
<evidence type="ECO:0000313" key="3">
    <source>
        <dbReference type="EMBL" id="GAA4423548.1"/>
    </source>
</evidence>
<name>A0ABP8L779_9MICO</name>
<protein>
    <recommendedName>
        <fullName evidence="2">HNH nuclease domain-containing protein</fullName>
    </recommendedName>
</protein>
<sequence>MAAWVRRLYAGPGGALVALTSKQRFFPDGLADYLALRDAGTCRTPYCDAPIRHLDHVTPVHAGGATTGENGKGVCAACNYAKQSPGWREDVLDQPPGRNHTVRTRGPSGHTYRSTAPPLPAPGGRDPTADDRAA</sequence>
<evidence type="ECO:0000313" key="4">
    <source>
        <dbReference type="Proteomes" id="UP001500622"/>
    </source>
</evidence>